<dbReference type="SUPFAM" id="SSF52540">
    <property type="entry name" value="P-loop containing nucleoside triphosphate hydrolases"/>
    <property type="match status" value="1"/>
</dbReference>
<accession>A0A410QFU2</accession>
<dbReference type="NCBIfam" id="TIGR00484">
    <property type="entry name" value="EF-G"/>
    <property type="match status" value="1"/>
</dbReference>
<dbReference type="PANTHER" id="PTHR43261:SF6">
    <property type="entry name" value="ELONGATION FACTOR G-LIKE PROTEIN"/>
    <property type="match status" value="1"/>
</dbReference>
<dbReference type="Pfam" id="PF22042">
    <property type="entry name" value="EF-G_D2"/>
    <property type="match status" value="1"/>
</dbReference>
<dbReference type="CDD" id="cd04088">
    <property type="entry name" value="EFG_mtEFG_II"/>
    <property type="match status" value="1"/>
</dbReference>
<dbReference type="SUPFAM" id="SSF54211">
    <property type="entry name" value="Ribosomal protein S5 domain 2-like"/>
    <property type="match status" value="1"/>
</dbReference>
<dbReference type="Gene3D" id="3.40.50.300">
    <property type="entry name" value="P-loop containing nucleotide triphosphate hydrolases"/>
    <property type="match status" value="1"/>
</dbReference>
<dbReference type="NCBIfam" id="NF009381">
    <property type="entry name" value="PRK12740.1-5"/>
    <property type="match status" value="1"/>
</dbReference>
<sequence length="685" mass="76118">MKEYQTGQVRNIALIGHGSSGKTTISEAALYVTDVTKRQGRTDDGNTASDFDKEEISRKISIGTSVIPIELKDIKYNFLDTPGYFDFIGEMYGALRAADGAVIVIDASSGIEVGTEKAWQYTQKNKVPTIMFMNKMDKENINFEKLLSDIKDKFGEKVVPFGLPIYRSDDFKGVVDVIDKIAKEYNGREVKTVDIPSELQSEMNSINDDLIEKIAETDEALMEKYFDGESFTEEEIRKGLKIAVKNGDLVPLIPGSADKDISIDLLLNLIERYIPAPNEVGEYKGMSGEKEMSRKVDSKEPFSALVFKTIVDPFVGKLSVFKVISGKITKDKEIFNSNKDSAEKLGGLFALRGKTQLEVSEIDAGDIGATSKLQFTQTGDTLCDKSNPIQYEKIQYPEPCLFMAVEPKTKGDEEKIGSSLQRLTEEDPTFVLNRNKETKQLLIGGQGNMQLSVIVNKLKNTFGVDVNMADPKIAYRETIKGTSSVQGKHKKQSGGAGQYGDVHVRFEPTEEEFIFDEEVFGGAVPRQYIPAVEKGLRECLDKGVLAGYPVVNVKAVLFDGSYHPVDSNEMAFKIAASIAFKKGMEAANPVLLEPIMRVEILIPDAYMGDIMGDMNKRRGKILGMEQQEDGMQLVIAEAPQAELFKYAIDLRSMTQARGSFTMHFVRYEEVPANISQKIIEESKKD</sequence>
<proteinExistence type="inferred from homology"/>
<dbReference type="InterPro" id="IPR027417">
    <property type="entry name" value="P-loop_NTPase"/>
</dbReference>
<dbReference type="Gene3D" id="3.30.70.870">
    <property type="entry name" value="Elongation Factor G (Translational Gtpase), domain 3"/>
    <property type="match status" value="1"/>
</dbReference>
<dbReference type="GO" id="GO:0003746">
    <property type="term" value="F:translation elongation factor activity"/>
    <property type="evidence" value="ECO:0007669"/>
    <property type="project" value="UniProtKB-UniRule"/>
</dbReference>
<dbReference type="InterPro" id="IPR009022">
    <property type="entry name" value="EFG_III"/>
</dbReference>
<dbReference type="InterPro" id="IPR053905">
    <property type="entry name" value="EF-G-like_DII"/>
</dbReference>
<dbReference type="InterPro" id="IPR047872">
    <property type="entry name" value="EFG_IV"/>
</dbReference>
<evidence type="ECO:0000256" key="4">
    <source>
        <dbReference type="ARBA" id="ARBA00023134"/>
    </source>
</evidence>
<evidence type="ECO:0000256" key="3">
    <source>
        <dbReference type="ARBA" id="ARBA00022741"/>
    </source>
</evidence>
<feature type="domain" description="Tr-type G" evidence="6">
    <location>
        <begin position="7"/>
        <end position="278"/>
    </location>
</feature>
<dbReference type="GO" id="GO:0032790">
    <property type="term" value="P:ribosome disassembly"/>
    <property type="evidence" value="ECO:0007669"/>
    <property type="project" value="TreeGrafter"/>
</dbReference>
<evidence type="ECO:0000259" key="6">
    <source>
        <dbReference type="PROSITE" id="PS51722"/>
    </source>
</evidence>
<organism evidence="7 8">
    <name type="scientific">Acidilutibacter cellobiosedens</name>
    <dbReference type="NCBI Taxonomy" id="2507161"/>
    <lineage>
        <taxon>Bacteria</taxon>
        <taxon>Bacillati</taxon>
        <taxon>Bacillota</taxon>
        <taxon>Tissierellia</taxon>
        <taxon>Tissierellales</taxon>
        <taxon>Acidilutibacteraceae</taxon>
        <taxon>Acidilutibacter</taxon>
    </lineage>
</organism>
<dbReference type="NCBIfam" id="NF009891">
    <property type="entry name" value="PRK13351.1-1"/>
    <property type="match status" value="1"/>
</dbReference>
<dbReference type="InterPro" id="IPR004540">
    <property type="entry name" value="Transl_elong_EFG/EF2"/>
</dbReference>
<dbReference type="CDD" id="cd01434">
    <property type="entry name" value="EFG_mtEFG1_IV"/>
    <property type="match status" value="1"/>
</dbReference>
<evidence type="ECO:0000256" key="1">
    <source>
        <dbReference type="ARBA" id="ARBA00005870"/>
    </source>
</evidence>
<dbReference type="PRINTS" id="PR00315">
    <property type="entry name" value="ELONGATNFCT"/>
</dbReference>
<name>A0A410QFU2_9FIRM</name>
<dbReference type="GO" id="GO:0003924">
    <property type="term" value="F:GTPase activity"/>
    <property type="evidence" value="ECO:0007669"/>
    <property type="project" value="InterPro"/>
</dbReference>
<keyword evidence="3" id="KW-0547">Nucleotide-binding</keyword>
<gene>
    <name evidence="7" type="primary">fusA</name>
    <name evidence="7" type="ORF">EQM13_14595</name>
</gene>
<dbReference type="SMART" id="SM00889">
    <property type="entry name" value="EFG_IV"/>
    <property type="match status" value="1"/>
</dbReference>
<dbReference type="InterPro" id="IPR020568">
    <property type="entry name" value="Ribosomal_Su5_D2-typ_SF"/>
</dbReference>
<dbReference type="PANTHER" id="PTHR43261">
    <property type="entry name" value="TRANSLATION ELONGATION FACTOR G-RELATED"/>
    <property type="match status" value="1"/>
</dbReference>
<dbReference type="OrthoDB" id="9804431at2"/>
<dbReference type="Pfam" id="PF14492">
    <property type="entry name" value="EFG_III"/>
    <property type="match status" value="1"/>
</dbReference>
<dbReference type="Gene3D" id="3.30.230.10">
    <property type="match status" value="1"/>
</dbReference>
<keyword evidence="7" id="KW-0648">Protein biosynthesis</keyword>
<evidence type="ECO:0000313" key="8">
    <source>
        <dbReference type="Proteomes" id="UP000287969"/>
    </source>
</evidence>
<dbReference type="AlphaFoldDB" id="A0A410QFU2"/>
<dbReference type="KEGG" id="spoa:EQM13_14595"/>
<dbReference type="InterPro" id="IPR005225">
    <property type="entry name" value="Small_GTP-bd"/>
</dbReference>
<dbReference type="NCBIfam" id="TIGR00231">
    <property type="entry name" value="small_GTP"/>
    <property type="match status" value="1"/>
</dbReference>
<dbReference type="NCBIfam" id="NF009379">
    <property type="entry name" value="PRK12740.1-3"/>
    <property type="match status" value="1"/>
</dbReference>
<dbReference type="Proteomes" id="UP000287969">
    <property type="component" value="Chromosome"/>
</dbReference>
<dbReference type="InterPro" id="IPR035647">
    <property type="entry name" value="EFG_III/V"/>
</dbReference>
<dbReference type="PROSITE" id="PS51722">
    <property type="entry name" value="G_TR_2"/>
    <property type="match status" value="1"/>
</dbReference>
<dbReference type="Gene3D" id="2.40.30.10">
    <property type="entry name" value="Translation factors"/>
    <property type="match status" value="1"/>
</dbReference>
<dbReference type="InterPro" id="IPR000795">
    <property type="entry name" value="T_Tr_GTP-bd_dom"/>
</dbReference>
<dbReference type="InterPro" id="IPR000640">
    <property type="entry name" value="EFG_V-like"/>
</dbReference>
<dbReference type="Pfam" id="PF03764">
    <property type="entry name" value="EFG_IV"/>
    <property type="match status" value="1"/>
</dbReference>
<dbReference type="GO" id="GO:0005525">
    <property type="term" value="F:GTP binding"/>
    <property type="evidence" value="ECO:0007669"/>
    <property type="project" value="UniProtKB-UniRule"/>
</dbReference>
<dbReference type="Pfam" id="PF00679">
    <property type="entry name" value="EFG_C"/>
    <property type="match status" value="1"/>
</dbReference>
<dbReference type="SUPFAM" id="SSF54980">
    <property type="entry name" value="EF-G C-terminal domain-like"/>
    <property type="match status" value="2"/>
</dbReference>
<keyword evidence="4" id="KW-0342">GTP-binding</keyword>
<evidence type="ECO:0000256" key="2">
    <source>
        <dbReference type="ARBA" id="ARBA00017872"/>
    </source>
</evidence>
<dbReference type="SMART" id="SM00838">
    <property type="entry name" value="EFG_C"/>
    <property type="match status" value="1"/>
</dbReference>
<dbReference type="EMBL" id="CP035282">
    <property type="protein sequence ID" value="QAT62708.1"/>
    <property type="molecule type" value="Genomic_DNA"/>
</dbReference>
<dbReference type="InterPro" id="IPR014721">
    <property type="entry name" value="Ribsml_uS5_D2-typ_fold_subgr"/>
</dbReference>
<dbReference type="CDD" id="cd03713">
    <property type="entry name" value="EFG_mtEFG_C"/>
    <property type="match status" value="1"/>
</dbReference>
<keyword evidence="7" id="KW-0251">Elongation factor</keyword>
<reference evidence="8" key="1">
    <citation type="submission" date="2019-01" db="EMBL/GenBank/DDBJ databases">
        <title>Draft genomes of a novel of Sporanaerobacter strains.</title>
        <authorList>
            <person name="Ma S."/>
        </authorList>
    </citation>
    <scope>NUCLEOTIDE SEQUENCE [LARGE SCALE GENOMIC DNA]</scope>
    <source>
        <strain evidence="8">NJN-17</strain>
    </source>
</reference>
<dbReference type="FunFam" id="3.30.70.240:FF:000001">
    <property type="entry name" value="Elongation factor G"/>
    <property type="match status" value="1"/>
</dbReference>
<dbReference type="InterPro" id="IPR041095">
    <property type="entry name" value="EFG_II"/>
</dbReference>
<dbReference type="Pfam" id="PF00009">
    <property type="entry name" value="GTP_EFTU"/>
    <property type="match status" value="1"/>
</dbReference>
<dbReference type="InterPro" id="IPR005517">
    <property type="entry name" value="Transl_elong_EFG/EF2_IV"/>
</dbReference>
<dbReference type="InterPro" id="IPR035649">
    <property type="entry name" value="EFG_V"/>
</dbReference>
<dbReference type="Gene3D" id="3.30.70.240">
    <property type="match status" value="1"/>
</dbReference>
<dbReference type="CDD" id="cd04170">
    <property type="entry name" value="EF-G_bact"/>
    <property type="match status" value="1"/>
</dbReference>
<evidence type="ECO:0000313" key="7">
    <source>
        <dbReference type="EMBL" id="QAT62708.1"/>
    </source>
</evidence>
<keyword evidence="8" id="KW-1185">Reference proteome</keyword>
<dbReference type="SUPFAM" id="SSF50447">
    <property type="entry name" value="Translation proteins"/>
    <property type="match status" value="1"/>
</dbReference>
<dbReference type="InterPro" id="IPR009000">
    <property type="entry name" value="Transl_B-barrel_sf"/>
</dbReference>
<evidence type="ECO:0000256" key="5">
    <source>
        <dbReference type="NCBIfam" id="TIGR00484"/>
    </source>
</evidence>
<dbReference type="CDD" id="cd16262">
    <property type="entry name" value="EFG_III"/>
    <property type="match status" value="1"/>
</dbReference>
<comment type="similarity">
    <text evidence="1">Belongs to the TRAFAC class translation factor GTPase superfamily. Classic translation factor GTPase family. EF-G/EF-2 subfamily.</text>
</comment>
<protein>
    <recommendedName>
        <fullName evidence="2 5">Elongation factor G</fullName>
    </recommendedName>
</protein>
<dbReference type="FunFam" id="3.30.230.10:FF:000003">
    <property type="entry name" value="Elongation factor G"/>
    <property type="match status" value="1"/>
</dbReference>
<dbReference type="RefSeq" id="WP_114218392.1">
    <property type="nucleotide sequence ID" value="NZ_CP035282.1"/>
</dbReference>